<gene>
    <name evidence="1" type="ORF">GCM10022232_87970</name>
</gene>
<dbReference type="InterPro" id="IPR045775">
    <property type="entry name" value="DUF6207"/>
</dbReference>
<sequence length="73" mass="8086">MSEPGLLVIDVAARDDEIVFAFRDVIAQMWATSTDDRTTRDPGRPGVRLRVYADLRQALPRPDTAEGESLSTP</sequence>
<evidence type="ECO:0000313" key="2">
    <source>
        <dbReference type="Proteomes" id="UP001500456"/>
    </source>
</evidence>
<evidence type="ECO:0000313" key="1">
    <source>
        <dbReference type="EMBL" id="GAA4028505.1"/>
    </source>
</evidence>
<protein>
    <submittedName>
        <fullName evidence="1">DUF6207 family protein</fullName>
    </submittedName>
</protein>
<dbReference type="EMBL" id="BAAAZX010000044">
    <property type="protein sequence ID" value="GAA4028505.1"/>
    <property type="molecule type" value="Genomic_DNA"/>
</dbReference>
<proteinExistence type="predicted"/>
<keyword evidence="2" id="KW-1185">Reference proteome</keyword>
<accession>A0ABP7TNA0</accession>
<dbReference type="Proteomes" id="UP001500456">
    <property type="component" value="Unassembled WGS sequence"/>
</dbReference>
<name>A0ABP7TNA0_9ACTN</name>
<dbReference type="Pfam" id="PF19711">
    <property type="entry name" value="DUF6207"/>
    <property type="match status" value="1"/>
</dbReference>
<organism evidence="1 2">
    <name type="scientific">Streptomyces plumbiresistens</name>
    <dbReference type="NCBI Taxonomy" id="511811"/>
    <lineage>
        <taxon>Bacteria</taxon>
        <taxon>Bacillati</taxon>
        <taxon>Actinomycetota</taxon>
        <taxon>Actinomycetes</taxon>
        <taxon>Kitasatosporales</taxon>
        <taxon>Streptomycetaceae</taxon>
        <taxon>Streptomyces</taxon>
    </lineage>
</organism>
<comment type="caution">
    <text evidence="1">The sequence shown here is derived from an EMBL/GenBank/DDBJ whole genome shotgun (WGS) entry which is preliminary data.</text>
</comment>
<reference evidence="2" key="1">
    <citation type="journal article" date="2019" name="Int. J. Syst. Evol. Microbiol.">
        <title>The Global Catalogue of Microorganisms (GCM) 10K type strain sequencing project: providing services to taxonomists for standard genome sequencing and annotation.</title>
        <authorList>
            <consortium name="The Broad Institute Genomics Platform"/>
            <consortium name="The Broad Institute Genome Sequencing Center for Infectious Disease"/>
            <person name="Wu L."/>
            <person name="Ma J."/>
        </authorList>
    </citation>
    <scope>NUCLEOTIDE SEQUENCE [LARGE SCALE GENOMIC DNA]</scope>
    <source>
        <strain evidence="2">JCM 16924</strain>
    </source>
</reference>